<dbReference type="InterPro" id="IPR051677">
    <property type="entry name" value="AfsR-DnrI-RedD_regulator"/>
</dbReference>
<keyword evidence="2" id="KW-0238">DNA-binding</keyword>
<dbReference type="Gene3D" id="1.10.10.10">
    <property type="entry name" value="Winged helix-like DNA-binding domain superfamily/Winged helix DNA-binding domain"/>
    <property type="match status" value="1"/>
</dbReference>
<organism evidence="5 6">
    <name type="scientific">Roseateles subflavus</name>
    <dbReference type="NCBI Taxonomy" id="3053353"/>
    <lineage>
        <taxon>Bacteria</taxon>
        <taxon>Pseudomonadati</taxon>
        <taxon>Pseudomonadota</taxon>
        <taxon>Betaproteobacteria</taxon>
        <taxon>Burkholderiales</taxon>
        <taxon>Sphaerotilaceae</taxon>
        <taxon>Roseateles</taxon>
    </lineage>
</organism>
<comment type="caution">
    <text evidence="5">The sequence shown here is derived from an EMBL/GenBank/DDBJ whole genome shotgun (WGS) entry which is preliminary data.</text>
</comment>
<dbReference type="EMBL" id="JASVDS010000004">
    <property type="protein sequence ID" value="MDL5033167.1"/>
    <property type="molecule type" value="Genomic_DNA"/>
</dbReference>
<dbReference type="Gene3D" id="1.25.40.10">
    <property type="entry name" value="Tetratricopeptide repeat domain"/>
    <property type="match status" value="1"/>
</dbReference>
<name>A0ABT7LJX6_9BURK</name>
<evidence type="ECO:0000259" key="3">
    <source>
        <dbReference type="SMART" id="SM00862"/>
    </source>
</evidence>
<protein>
    <submittedName>
        <fullName evidence="5">BTAD domain-containing putative transcriptional regulator</fullName>
    </submittedName>
</protein>
<dbReference type="InterPro" id="IPR016032">
    <property type="entry name" value="Sig_transdc_resp-reg_C-effctor"/>
</dbReference>
<reference evidence="5 6" key="1">
    <citation type="submission" date="2023-06" db="EMBL/GenBank/DDBJ databases">
        <title>Pelomonas sp. APW6 16S ribosomal RNA gene genome sequencing and assembly.</title>
        <authorList>
            <person name="Woo H."/>
        </authorList>
    </citation>
    <scope>NUCLEOTIDE SEQUENCE [LARGE SCALE GENOMIC DNA]</scope>
    <source>
        <strain evidence="5 6">APW6</strain>
    </source>
</reference>
<feature type="domain" description="OmpR/PhoB-type" evidence="3">
    <location>
        <begin position="25"/>
        <end position="102"/>
    </location>
</feature>
<dbReference type="SUPFAM" id="SSF48452">
    <property type="entry name" value="TPR-like"/>
    <property type="match status" value="1"/>
</dbReference>
<dbReference type="Pfam" id="PF03704">
    <property type="entry name" value="BTAD"/>
    <property type="match status" value="1"/>
</dbReference>
<dbReference type="SUPFAM" id="SSF46894">
    <property type="entry name" value="C-terminal effector domain of the bipartite response regulators"/>
    <property type="match status" value="1"/>
</dbReference>
<sequence>MDVQLRLELFGAYSVSLQAGAWPAQRSLVLNGRLGGLLALLALGRGQTLNRGELCRELWGAGPESASAACFNTLLWRLRRALELPPDTAAIIETDRQGGVRIARHVQVQSDLERYLALVEKPLAKPVEQLTPPDVQALREAVLLYRGDVLAGYQDDWALRLRERHRRTQLGALARLMHLSSLQGHWPEAIQHGEAMLDMDALREDVHRELMRCHLAAGQRALALTQFERCRSALKRELAIAPMAETLALYQEIAREATQPATAPVPLAPPRRGLFEPHALPCLAATPAQVLLPWSEALMQARWHLAQADAQLQTQLDFGH</sequence>
<evidence type="ECO:0000256" key="1">
    <source>
        <dbReference type="ARBA" id="ARBA00005820"/>
    </source>
</evidence>
<dbReference type="InterPro" id="IPR011990">
    <property type="entry name" value="TPR-like_helical_dom_sf"/>
</dbReference>
<dbReference type="RefSeq" id="WP_285983260.1">
    <property type="nucleotide sequence ID" value="NZ_JASVDS010000004.1"/>
</dbReference>
<dbReference type="Proteomes" id="UP001238603">
    <property type="component" value="Unassembled WGS sequence"/>
</dbReference>
<dbReference type="SMART" id="SM00862">
    <property type="entry name" value="Trans_reg_C"/>
    <property type="match status" value="1"/>
</dbReference>
<keyword evidence="6" id="KW-1185">Reference proteome</keyword>
<accession>A0ABT7LJX6</accession>
<comment type="similarity">
    <text evidence="1">Belongs to the AfsR/DnrI/RedD regulatory family.</text>
</comment>
<evidence type="ECO:0000256" key="2">
    <source>
        <dbReference type="ARBA" id="ARBA00023125"/>
    </source>
</evidence>
<evidence type="ECO:0000259" key="4">
    <source>
        <dbReference type="SMART" id="SM01043"/>
    </source>
</evidence>
<evidence type="ECO:0000313" key="5">
    <source>
        <dbReference type="EMBL" id="MDL5033167.1"/>
    </source>
</evidence>
<dbReference type="SMART" id="SM01043">
    <property type="entry name" value="BTAD"/>
    <property type="match status" value="1"/>
</dbReference>
<dbReference type="Pfam" id="PF00486">
    <property type="entry name" value="Trans_reg_C"/>
    <property type="match status" value="1"/>
</dbReference>
<evidence type="ECO:0000313" key="6">
    <source>
        <dbReference type="Proteomes" id="UP001238603"/>
    </source>
</evidence>
<proteinExistence type="inferred from homology"/>
<dbReference type="PANTHER" id="PTHR35807">
    <property type="entry name" value="TRANSCRIPTIONAL REGULATOR REDD-RELATED"/>
    <property type="match status" value="1"/>
</dbReference>
<dbReference type="InterPro" id="IPR005158">
    <property type="entry name" value="BTAD"/>
</dbReference>
<feature type="domain" description="Bacterial transcriptional activator" evidence="4">
    <location>
        <begin position="110"/>
        <end position="254"/>
    </location>
</feature>
<dbReference type="InterPro" id="IPR001867">
    <property type="entry name" value="OmpR/PhoB-type_DNA-bd"/>
</dbReference>
<gene>
    <name evidence="5" type="ORF">QRD43_14730</name>
</gene>
<dbReference type="InterPro" id="IPR036388">
    <property type="entry name" value="WH-like_DNA-bd_sf"/>
</dbReference>